<feature type="transmembrane region" description="Helical" evidence="1">
    <location>
        <begin position="174"/>
        <end position="192"/>
    </location>
</feature>
<dbReference type="RefSeq" id="WP_067332587.1">
    <property type="nucleotide sequence ID" value="NZ_LNKT01000072.1"/>
</dbReference>
<dbReference type="OrthoDB" id="5417513at2"/>
<gene>
    <name evidence="2" type="ORF">AS592_03940</name>
</gene>
<keyword evidence="1" id="KW-1133">Transmembrane helix</keyword>
<keyword evidence="3" id="KW-1185">Reference proteome</keyword>
<accession>A0A151CE11</accession>
<evidence type="ECO:0000256" key="1">
    <source>
        <dbReference type="SAM" id="Phobius"/>
    </source>
</evidence>
<feature type="transmembrane region" description="Helical" evidence="1">
    <location>
        <begin position="64"/>
        <end position="86"/>
    </location>
</feature>
<proteinExistence type="predicted"/>
<dbReference type="Proteomes" id="UP000075359">
    <property type="component" value="Unassembled WGS sequence"/>
</dbReference>
<protein>
    <recommendedName>
        <fullName evidence="4">DUF2868 domain-containing protein</fullName>
    </recommendedName>
</protein>
<sequence>MNLSTYLNLYALLRTDKTSAEEKRAFGLEHETLKEKPLAQLQLWVEANLKRLSRPLLSETISGYLYGITLTLGVIAFFLGFFSGVALLSYSGHEPVNVIYFMAMVILLPLITMTLALFSMLRANASRSFLVHISPAYWMEKVLRLLPGRVQQSLEELHVNPSLLNWLIIRRSQLLALVFSIGLLLALLAMVVTKDIAFAWSTTLHVTPQEFHTLLETIALPWKGLFPSAVPSLELIEQSQYFRLGERLDPQMVENASKLGEWWKFLAFATLFYAIILRLGMWVVSIIGYRQALKRSFLNLDGVQSLLKAMNEPLITTSSPQREQQFDGKGNHYAQEIRTFDGSYDRTLGWAMSEEVLPVLNDAMQIISPVLEDVGGTNTLDEDREIVLKSKGEVLLYVKAWEPPTMDFMDFLEELAKVADKIIVAPVGTAPNGYLPKENELAVWGRKLQDLGEKKVWLKI</sequence>
<dbReference type="EMBL" id="LNKT01000072">
    <property type="protein sequence ID" value="KYJ85473.1"/>
    <property type="molecule type" value="Genomic_DNA"/>
</dbReference>
<feature type="transmembrane region" description="Helical" evidence="1">
    <location>
        <begin position="98"/>
        <end position="118"/>
    </location>
</feature>
<organism evidence="2 3">
    <name type="scientific">Sulfurovum riftiae</name>
    <dbReference type="NCBI Taxonomy" id="1630136"/>
    <lineage>
        <taxon>Bacteria</taxon>
        <taxon>Pseudomonadati</taxon>
        <taxon>Campylobacterota</taxon>
        <taxon>Epsilonproteobacteria</taxon>
        <taxon>Campylobacterales</taxon>
        <taxon>Sulfurovaceae</taxon>
        <taxon>Sulfurovum</taxon>
    </lineage>
</organism>
<keyword evidence="1" id="KW-0472">Membrane</keyword>
<dbReference type="STRING" id="1630136.AS592_03940"/>
<dbReference type="AlphaFoldDB" id="A0A151CE11"/>
<dbReference type="InterPro" id="IPR021296">
    <property type="entry name" value="DUF2868"/>
</dbReference>
<evidence type="ECO:0008006" key="4">
    <source>
        <dbReference type="Google" id="ProtNLM"/>
    </source>
</evidence>
<name>A0A151CE11_9BACT</name>
<reference evidence="2 3" key="1">
    <citation type="submission" date="2015-11" db="EMBL/GenBank/DDBJ databases">
        <title>Draft genome of Sulfurovum riftiae 1812E, a member of the Epsilonproteobacteria isolated from the tube of the deep-sea hydrothermal vent tubewom Riftia pachyptila.</title>
        <authorList>
            <person name="Vetriani C."/>
            <person name="Giovannelli D."/>
        </authorList>
    </citation>
    <scope>NUCLEOTIDE SEQUENCE [LARGE SCALE GENOMIC DNA]</scope>
    <source>
        <strain evidence="2 3">1812E</strain>
    </source>
</reference>
<dbReference type="Pfam" id="PF11067">
    <property type="entry name" value="DUF2868"/>
    <property type="match status" value="1"/>
</dbReference>
<keyword evidence="1" id="KW-0812">Transmembrane</keyword>
<feature type="transmembrane region" description="Helical" evidence="1">
    <location>
        <begin position="265"/>
        <end position="289"/>
    </location>
</feature>
<comment type="caution">
    <text evidence="2">The sequence shown here is derived from an EMBL/GenBank/DDBJ whole genome shotgun (WGS) entry which is preliminary data.</text>
</comment>
<evidence type="ECO:0000313" key="3">
    <source>
        <dbReference type="Proteomes" id="UP000075359"/>
    </source>
</evidence>
<evidence type="ECO:0000313" key="2">
    <source>
        <dbReference type="EMBL" id="KYJ85473.1"/>
    </source>
</evidence>